<feature type="chain" id="PRO_5019113982" evidence="2">
    <location>
        <begin position="30"/>
        <end position="469"/>
    </location>
</feature>
<evidence type="ECO:0000313" key="3">
    <source>
        <dbReference type="EMBL" id="VEU40493.1"/>
    </source>
</evidence>
<evidence type="ECO:0000313" key="4">
    <source>
        <dbReference type="Proteomes" id="UP000291116"/>
    </source>
</evidence>
<feature type="region of interest" description="Disordered" evidence="1">
    <location>
        <begin position="332"/>
        <end position="356"/>
    </location>
</feature>
<accession>A0A448ZEM0</accession>
<feature type="signal peptide" evidence="2">
    <location>
        <begin position="1"/>
        <end position="29"/>
    </location>
</feature>
<feature type="compositionally biased region" description="Low complexity" evidence="1">
    <location>
        <begin position="332"/>
        <end position="348"/>
    </location>
</feature>
<gene>
    <name evidence="3" type="ORF">PSNMU_V1.4_AUG-EV-PASAV3_0073810</name>
</gene>
<sequence length="469" mass="49057">MKPSNQALRQFFSLGSLAIASASMPPTDAADADGRANDNANANANARAHVSEQLRLQDPIHGVEVVGNANAHSIADDANQEHKYSNKTDDNTLNDTSKIILDSGYDDSSPNELTNAKDASIVHKNIHIKTEKTPKRCLPDLGLLACGPGESCVSGTNDTQQGGDDWHCLPAPAVHGGRSLQGRGAMTPSRFNTLPTTRDNQEIYTHCAANFVLDENSSPPTDPAAYDVCICKGYDFQLPDAEYAGYGYCDDSIVSNYCQKYFGSEDAVDVMKYDVCLCTLSPDGQHAGKEPNFCETVHVLYCAALQADATGSILNCECSLFNVNCPAPTASPTPEVTSSTTSLSTGAPIIGGSMAPTMVDTTETTVTTTEIISKIPTAVPVPVTAAPVPVPVTAVPVPVAPVVASAPTPDDEVYTASNVRVPTVTLTPPKEPGHSPATSASSSSFRAGCLLVRSATAVAVLAVGSLFLP</sequence>
<evidence type="ECO:0000256" key="2">
    <source>
        <dbReference type="SAM" id="SignalP"/>
    </source>
</evidence>
<dbReference type="Proteomes" id="UP000291116">
    <property type="component" value="Unassembled WGS sequence"/>
</dbReference>
<organism evidence="3 4">
    <name type="scientific">Pseudo-nitzschia multistriata</name>
    <dbReference type="NCBI Taxonomy" id="183589"/>
    <lineage>
        <taxon>Eukaryota</taxon>
        <taxon>Sar</taxon>
        <taxon>Stramenopiles</taxon>
        <taxon>Ochrophyta</taxon>
        <taxon>Bacillariophyta</taxon>
        <taxon>Bacillariophyceae</taxon>
        <taxon>Bacillariophycidae</taxon>
        <taxon>Bacillariales</taxon>
        <taxon>Bacillariaceae</taxon>
        <taxon>Pseudo-nitzschia</taxon>
    </lineage>
</organism>
<protein>
    <submittedName>
        <fullName evidence="3">Uncharacterized protein</fullName>
    </submittedName>
</protein>
<keyword evidence="2" id="KW-0732">Signal</keyword>
<evidence type="ECO:0000256" key="1">
    <source>
        <dbReference type="SAM" id="MobiDB-lite"/>
    </source>
</evidence>
<keyword evidence="4" id="KW-1185">Reference proteome</keyword>
<proteinExistence type="predicted"/>
<reference evidence="3 4" key="1">
    <citation type="submission" date="2019-01" db="EMBL/GenBank/DDBJ databases">
        <authorList>
            <person name="Ferrante I. M."/>
        </authorList>
    </citation>
    <scope>NUCLEOTIDE SEQUENCE [LARGE SCALE GENOMIC DNA]</scope>
    <source>
        <strain evidence="3 4">B856</strain>
    </source>
</reference>
<dbReference type="AlphaFoldDB" id="A0A448ZEM0"/>
<dbReference type="EMBL" id="CAACVS010000284">
    <property type="protein sequence ID" value="VEU40493.1"/>
    <property type="molecule type" value="Genomic_DNA"/>
</dbReference>
<name>A0A448ZEM0_9STRA</name>